<reference evidence="6 7" key="1">
    <citation type="submission" date="2024-01" db="EMBL/GenBank/DDBJ databases">
        <title>The complete chloroplast genome sequence of Lithospermum erythrorhizon: insights into the phylogenetic relationship among Boraginaceae species and the maternal lineages of purple gromwells.</title>
        <authorList>
            <person name="Okada T."/>
            <person name="Watanabe K."/>
        </authorList>
    </citation>
    <scope>NUCLEOTIDE SEQUENCE [LARGE SCALE GENOMIC DNA]</scope>
</reference>
<feature type="region of interest" description="Disordered" evidence="4">
    <location>
        <begin position="20"/>
        <end position="46"/>
    </location>
</feature>
<dbReference type="PROSITE" id="PS50096">
    <property type="entry name" value="IQ"/>
    <property type="match status" value="2"/>
</dbReference>
<keyword evidence="1" id="KW-0112">Calmodulin-binding</keyword>
<dbReference type="PANTHER" id="PTHR32295">
    <property type="entry name" value="IQ-DOMAIN 5-RELATED"/>
    <property type="match status" value="1"/>
</dbReference>
<feature type="region of interest" description="Disordered" evidence="4">
    <location>
        <begin position="244"/>
        <end position="266"/>
    </location>
</feature>
<sequence>MGKKGGTSWLTAVKRAFRSPTRDAVKKNSRFKVEHEHDEEEEKKREKRRWLFRKASTTAAAAEAAVATAQAAVEIMRLTRPYNSLKQHQAATVIQTSFRGFLAKRALIALRGIVKLQALIRGQNVRKQAKMTLKCMQALLKVQARLRDQRARLSHDGGRRSMFAETTNIWESKYLQDIRERKSTCRDGSTSIGNEWSECPHTLEELEAILEARKEASFRRERTLASAFSQQLWDDNEVVEERPSWLEKGANTTSQWDTISRGSTDKRDSIKTVEIDTLKRYSSHLSPSISRKSHYSSPHYKQTPQHIIASPRQRTQNYFSPTLQPPLTPLPSKARPTHTRPASPRCSERSYSTVNTPSLRSLSRGRAGETANAAVPNYMAATESAKAKTRSQSAPRSRPSSRPSTPERDIRGGVARKKLSYPVPEHVAYGYNNLGYKNLRSPSFKSVQAGYVGMEQQSNFSFNTDSIGGELSPCSTTDLRRFLRK</sequence>
<feature type="domain" description="DUF4005" evidence="5">
    <location>
        <begin position="343"/>
        <end position="430"/>
    </location>
</feature>
<dbReference type="AlphaFoldDB" id="A0AAV3PQP8"/>
<dbReference type="InterPro" id="IPR000048">
    <property type="entry name" value="IQ_motif_EF-hand-BS"/>
</dbReference>
<feature type="compositionally biased region" description="Polar residues" evidence="4">
    <location>
        <begin position="349"/>
        <end position="361"/>
    </location>
</feature>
<dbReference type="Pfam" id="PF13178">
    <property type="entry name" value="DUF4005"/>
    <property type="match status" value="1"/>
</dbReference>
<dbReference type="EMBL" id="BAABME010002311">
    <property type="protein sequence ID" value="GAA0154072.1"/>
    <property type="molecule type" value="Genomic_DNA"/>
</dbReference>
<evidence type="ECO:0000256" key="2">
    <source>
        <dbReference type="ARBA" id="ARBA00024341"/>
    </source>
</evidence>
<comment type="caution">
    <text evidence="6">The sequence shown here is derived from an EMBL/GenBank/DDBJ whole genome shotgun (WGS) entry which is preliminary data.</text>
</comment>
<evidence type="ECO:0000313" key="6">
    <source>
        <dbReference type="EMBL" id="GAA0154072.1"/>
    </source>
</evidence>
<dbReference type="Gene3D" id="1.20.5.190">
    <property type="match status" value="1"/>
</dbReference>
<dbReference type="InterPro" id="IPR025064">
    <property type="entry name" value="DUF4005"/>
</dbReference>
<feature type="compositionally biased region" description="Basic and acidic residues" evidence="4">
    <location>
        <begin position="20"/>
        <end position="36"/>
    </location>
</feature>
<feature type="region of interest" description="Disordered" evidence="4">
    <location>
        <begin position="317"/>
        <end position="418"/>
    </location>
</feature>
<gene>
    <name evidence="6" type="ORF">LIER_12159</name>
</gene>
<accession>A0AAV3PQP8</accession>
<evidence type="ECO:0000256" key="4">
    <source>
        <dbReference type="SAM" id="MobiDB-lite"/>
    </source>
</evidence>
<evidence type="ECO:0000256" key="1">
    <source>
        <dbReference type="ARBA" id="ARBA00022860"/>
    </source>
</evidence>
<proteinExistence type="inferred from homology"/>
<feature type="compositionally biased region" description="Polar residues" evidence="4">
    <location>
        <begin position="250"/>
        <end position="262"/>
    </location>
</feature>
<dbReference type="Proteomes" id="UP001454036">
    <property type="component" value="Unassembled WGS sequence"/>
</dbReference>
<keyword evidence="7" id="KW-1185">Reference proteome</keyword>
<protein>
    <recommendedName>
        <fullName evidence="5">DUF4005 domain-containing protein</fullName>
    </recommendedName>
</protein>
<feature type="compositionally biased region" description="Low complexity" evidence="4">
    <location>
        <begin position="390"/>
        <end position="404"/>
    </location>
</feature>
<evidence type="ECO:0000313" key="7">
    <source>
        <dbReference type="Proteomes" id="UP001454036"/>
    </source>
</evidence>
<dbReference type="PANTHER" id="PTHR32295:SF151">
    <property type="entry name" value="PROTEIN IQ-DOMAIN 1-LIKE"/>
    <property type="match status" value="1"/>
</dbReference>
<organism evidence="6 7">
    <name type="scientific">Lithospermum erythrorhizon</name>
    <name type="common">Purple gromwell</name>
    <name type="synonym">Lithospermum officinale var. erythrorhizon</name>
    <dbReference type="NCBI Taxonomy" id="34254"/>
    <lineage>
        <taxon>Eukaryota</taxon>
        <taxon>Viridiplantae</taxon>
        <taxon>Streptophyta</taxon>
        <taxon>Embryophyta</taxon>
        <taxon>Tracheophyta</taxon>
        <taxon>Spermatophyta</taxon>
        <taxon>Magnoliopsida</taxon>
        <taxon>eudicotyledons</taxon>
        <taxon>Gunneridae</taxon>
        <taxon>Pentapetalae</taxon>
        <taxon>asterids</taxon>
        <taxon>lamiids</taxon>
        <taxon>Boraginales</taxon>
        <taxon>Boraginaceae</taxon>
        <taxon>Boraginoideae</taxon>
        <taxon>Lithospermeae</taxon>
        <taxon>Lithospermum</taxon>
    </lineage>
</organism>
<evidence type="ECO:0000256" key="3">
    <source>
        <dbReference type="ARBA" id="ARBA00024378"/>
    </source>
</evidence>
<dbReference type="GO" id="GO:0005516">
    <property type="term" value="F:calmodulin binding"/>
    <property type="evidence" value="ECO:0007669"/>
    <property type="project" value="UniProtKB-KW"/>
</dbReference>
<dbReference type="Pfam" id="PF00612">
    <property type="entry name" value="IQ"/>
    <property type="match status" value="2"/>
</dbReference>
<feature type="region of interest" description="Disordered" evidence="4">
    <location>
        <begin position="283"/>
        <end position="304"/>
    </location>
</feature>
<evidence type="ECO:0000259" key="5">
    <source>
        <dbReference type="Pfam" id="PF13178"/>
    </source>
</evidence>
<dbReference type="SMART" id="SM00015">
    <property type="entry name" value="IQ"/>
    <property type="match status" value="2"/>
</dbReference>
<comment type="similarity">
    <text evidence="2">Belongs to the IQD family.</text>
</comment>
<comment type="subunit">
    <text evidence="3">Binds to multiple calmodulin (CaM) in the presence of Ca(2+) and CaM-like proteins.</text>
</comment>
<name>A0AAV3PQP8_LITER</name>